<evidence type="ECO:0000313" key="2">
    <source>
        <dbReference type="EMBL" id="BAM47141.1"/>
    </source>
</evidence>
<gene>
    <name evidence="2" type="ordered locus">AXY_10090</name>
</gene>
<organism evidence="2 3">
    <name type="scientific">Amphibacillus xylanus (strain ATCC 51415 / DSM 6626 / JCM 7361 / LMG 17667 / NBRC 15112 / Ep01)</name>
    <dbReference type="NCBI Taxonomy" id="698758"/>
    <lineage>
        <taxon>Bacteria</taxon>
        <taxon>Bacillati</taxon>
        <taxon>Bacillota</taxon>
        <taxon>Bacilli</taxon>
        <taxon>Bacillales</taxon>
        <taxon>Bacillaceae</taxon>
        <taxon>Amphibacillus</taxon>
    </lineage>
</organism>
<keyword evidence="1" id="KW-0812">Transmembrane</keyword>
<feature type="transmembrane region" description="Helical" evidence="1">
    <location>
        <begin position="17"/>
        <end position="36"/>
    </location>
</feature>
<keyword evidence="1" id="KW-0472">Membrane</keyword>
<dbReference type="RefSeq" id="WP_015009746.1">
    <property type="nucleotide sequence ID" value="NC_018704.1"/>
</dbReference>
<proteinExistence type="predicted"/>
<accession>K0J3K9</accession>
<protein>
    <submittedName>
        <fullName evidence="2">Uncharacterized protein</fullName>
    </submittedName>
</protein>
<keyword evidence="1" id="KW-1133">Transmembrane helix</keyword>
<reference evidence="2 3" key="1">
    <citation type="submission" date="2011-01" db="EMBL/GenBank/DDBJ databases">
        <title>Whole genome sequence of Amphibacillus xylinus NBRC 15112.</title>
        <authorList>
            <person name="Nakazawa H."/>
            <person name="Katano Y."/>
            <person name="Nakamura S."/>
            <person name="Sasagawa M."/>
            <person name="Fukada J."/>
            <person name="Arai T."/>
            <person name="Sasakura N."/>
            <person name="Mochizuki D."/>
            <person name="Hosoyama A."/>
            <person name="Harada K."/>
            <person name="Horikawa H."/>
            <person name="Kato Y."/>
            <person name="Harada T."/>
            <person name="Sasaki K."/>
            <person name="Sekiguchi M."/>
            <person name="Hodoyama M."/>
            <person name="Nishiko R."/>
            <person name="Narita H."/>
            <person name="Hanamaki A."/>
            <person name="Hata C."/>
            <person name="Konno Y."/>
            <person name="Niimura Y."/>
            <person name="Yamazaki S."/>
            <person name="Fujita N."/>
        </authorList>
    </citation>
    <scope>NUCLEOTIDE SEQUENCE [LARGE SCALE GENOMIC DNA]</scope>
    <source>
        <strain evidence="3">ATCC 51415 / DSM 6626 / JCM 7361 / LMG 17667 / NBRC 15112 / Ep01</strain>
    </source>
</reference>
<dbReference type="EMBL" id="AP012050">
    <property type="protein sequence ID" value="BAM47141.1"/>
    <property type="molecule type" value="Genomic_DNA"/>
</dbReference>
<evidence type="ECO:0000313" key="3">
    <source>
        <dbReference type="Proteomes" id="UP000006294"/>
    </source>
</evidence>
<dbReference type="Proteomes" id="UP000006294">
    <property type="component" value="Chromosome"/>
</dbReference>
<keyword evidence="3" id="KW-1185">Reference proteome</keyword>
<dbReference type="STRING" id="698758.AXY_10090"/>
<evidence type="ECO:0000256" key="1">
    <source>
        <dbReference type="SAM" id="Phobius"/>
    </source>
</evidence>
<dbReference type="KEGG" id="axl:AXY_10090"/>
<dbReference type="OrthoDB" id="2968637at2"/>
<name>K0J3K9_AMPXN</name>
<dbReference type="eggNOG" id="COG3166">
    <property type="taxonomic scope" value="Bacteria"/>
</dbReference>
<dbReference type="HOGENOM" id="CLU_1479141_0_0_9"/>
<dbReference type="AlphaFoldDB" id="K0J3K9"/>
<sequence>MIEINFFERKKKNYSPLILVAIFIVGLLVIGAYVLIMNSNLQSQYQDNISKINQQQSLVSELKLNQILSKQVNELTNKYEQLDKNQYPTPFLYETIRDLLPQSDGLYLYDYTFSIDGGLTLSVQLTGLDQVTELTRNLTELAFVTSVDLQTVDLVNQNESLYIANIEIGIDRDQLSEVTQND</sequence>